<evidence type="ECO:0000313" key="3">
    <source>
        <dbReference type="EMBL" id="GIQ61638.1"/>
    </source>
</evidence>
<accession>A0ABQ4N0J2</accession>
<evidence type="ECO:0000313" key="4">
    <source>
        <dbReference type="Proteomes" id="UP000680304"/>
    </source>
</evidence>
<organism evidence="3 4">
    <name type="scientific">Paenibacillus cisolokensis</name>
    <dbReference type="NCBI Taxonomy" id="1658519"/>
    <lineage>
        <taxon>Bacteria</taxon>
        <taxon>Bacillati</taxon>
        <taxon>Bacillota</taxon>
        <taxon>Bacilli</taxon>
        <taxon>Bacillales</taxon>
        <taxon>Paenibacillaceae</taxon>
        <taxon>Paenibacillus</taxon>
    </lineage>
</organism>
<dbReference type="InterPro" id="IPR050813">
    <property type="entry name" value="Sigma-70_Factor"/>
</dbReference>
<dbReference type="InterPro" id="IPR014284">
    <property type="entry name" value="RNA_pol_sigma-70_dom"/>
</dbReference>
<gene>
    <name evidence="3" type="ORF">PACILC2_02060</name>
</gene>
<dbReference type="EMBL" id="BOVJ01000006">
    <property type="protein sequence ID" value="GIQ61638.1"/>
    <property type="molecule type" value="Genomic_DNA"/>
</dbReference>
<feature type="domain" description="HTH cro/C1-type" evidence="2">
    <location>
        <begin position="83"/>
        <end position="103"/>
    </location>
</feature>
<dbReference type="PRINTS" id="PR00046">
    <property type="entry name" value="SIGMA70FCT"/>
</dbReference>
<dbReference type="PANTHER" id="PTHR30376:SF3">
    <property type="entry name" value="RNA POLYMERASE SIGMA FACTOR RPOH"/>
    <property type="match status" value="1"/>
</dbReference>
<dbReference type="Pfam" id="PF04545">
    <property type="entry name" value="Sigma70_r4"/>
    <property type="match status" value="1"/>
</dbReference>
<dbReference type="NCBIfam" id="TIGR02937">
    <property type="entry name" value="sigma70-ECF"/>
    <property type="match status" value="1"/>
</dbReference>
<evidence type="ECO:0000259" key="2">
    <source>
        <dbReference type="PROSITE" id="PS50943"/>
    </source>
</evidence>
<sequence length="166" mass="19252">MHLRSLKKTRKDVSLHDPIGTDKEGNEITLIDILGSEPDEVVEKVQLKIEKSKIYRNLDILDEREKEVVVGRFGLEQGGEERTQREIAKQLGISRSYVSRIEKRALMKLYHEFYKQKNNSSSDRNPMSSNSDSGFLHVSCSDVHFLNENLHLFEFHKYGTLGYHKC</sequence>
<dbReference type="InterPro" id="IPR007630">
    <property type="entry name" value="RNA_pol_sigma70_r4"/>
</dbReference>
<dbReference type="PROSITE" id="PS00716">
    <property type="entry name" value="SIGMA70_2"/>
    <property type="match status" value="1"/>
</dbReference>
<dbReference type="InterPro" id="IPR013324">
    <property type="entry name" value="RNA_pol_sigma_r3/r4-like"/>
</dbReference>
<proteinExistence type="inferred from homology"/>
<dbReference type="PANTHER" id="PTHR30376">
    <property type="entry name" value="SIGMA FACTOR RPOH HEAT SHOCK RELATED"/>
    <property type="match status" value="1"/>
</dbReference>
<evidence type="ECO:0000256" key="1">
    <source>
        <dbReference type="ARBA" id="ARBA00007788"/>
    </source>
</evidence>
<dbReference type="SUPFAM" id="SSF88659">
    <property type="entry name" value="Sigma3 and sigma4 domains of RNA polymerase sigma factors"/>
    <property type="match status" value="1"/>
</dbReference>
<reference evidence="3 4" key="1">
    <citation type="submission" date="2021-04" db="EMBL/GenBank/DDBJ databases">
        <title>Draft genome sequence of Paenibacillus cisolokensis, LC2-13A.</title>
        <authorList>
            <person name="Uke A."/>
            <person name="Chhe C."/>
            <person name="Baramee S."/>
            <person name="Kosugi A."/>
        </authorList>
    </citation>
    <scope>NUCLEOTIDE SEQUENCE [LARGE SCALE GENOMIC DNA]</scope>
    <source>
        <strain evidence="3 4">LC2-13A</strain>
    </source>
</reference>
<dbReference type="InterPro" id="IPR000943">
    <property type="entry name" value="RNA_pol_sigma70"/>
</dbReference>
<dbReference type="InterPro" id="IPR001387">
    <property type="entry name" value="Cro/C1-type_HTH"/>
</dbReference>
<dbReference type="CDD" id="cd06171">
    <property type="entry name" value="Sigma70_r4"/>
    <property type="match status" value="1"/>
</dbReference>
<comment type="similarity">
    <text evidence="1">Belongs to the sigma-70 factor family.</text>
</comment>
<name>A0ABQ4N0J2_9BACL</name>
<protein>
    <recommendedName>
        <fullName evidence="2">HTH cro/C1-type domain-containing protein</fullName>
    </recommendedName>
</protein>
<dbReference type="Proteomes" id="UP000680304">
    <property type="component" value="Unassembled WGS sequence"/>
</dbReference>
<dbReference type="Gene3D" id="1.20.140.160">
    <property type="match status" value="1"/>
</dbReference>
<dbReference type="PROSITE" id="PS50943">
    <property type="entry name" value="HTH_CROC1"/>
    <property type="match status" value="1"/>
</dbReference>
<keyword evidence="4" id="KW-1185">Reference proteome</keyword>
<comment type="caution">
    <text evidence="3">The sequence shown here is derived from an EMBL/GenBank/DDBJ whole genome shotgun (WGS) entry which is preliminary data.</text>
</comment>